<dbReference type="EMBL" id="MPUH01000131">
    <property type="protein sequence ID" value="OMJ89213.1"/>
    <property type="molecule type" value="Genomic_DNA"/>
</dbReference>
<protein>
    <submittedName>
        <fullName evidence="2">Uncharacterized protein</fullName>
    </submittedName>
</protein>
<dbReference type="OrthoDB" id="1045822at2759"/>
<evidence type="ECO:0000313" key="2">
    <source>
        <dbReference type="EMBL" id="OMJ89213.1"/>
    </source>
</evidence>
<dbReference type="InterPro" id="IPR006461">
    <property type="entry name" value="PLAC_motif_containing"/>
</dbReference>
<dbReference type="Pfam" id="PF04749">
    <property type="entry name" value="PLAC8"/>
    <property type="match status" value="1"/>
</dbReference>
<dbReference type="PANTHER" id="PTHR15907">
    <property type="entry name" value="DUF614 FAMILY PROTEIN-RELATED"/>
    <property type="match status" value="1"/>
</dbReference>
<accession>A0A1R2CJN7</accession>
<organism evidence="2 3">
    <name type="scientific">Stentor coeruleus</name>
    <dbReference type="NCBI Taxonomy" id="5963"/>
    <lineage>
        <taxon>Eukaryota</taxon>
        <taxon>Sar</taxon>
        <taxon>Alveolata</taxon>
        <taxon>Ciliophora</taxon>
        <taxon>Postciliodesmatophora</taxon>
        <taxon>Heterotrichea</taxon>
        <taxon>Heterotrichida</taxon>
        <taxon>Stentoridae</taxon>
        <taxon>Stentor</taxon>
    </lineage>
</organism>
<dbReference type="Proteomes" id="UP000187209">
    <property type="component" value="Unassembled WGS sequence"/>
</dbReference>
<dbReference type="AlphaFoldDB" id="A0A1R2CJN7"/>
<evidence type="ECO:0000256" key="1">
    <source>
        <dbReference type="SAM" id="Phobius"/>
    </source>
</evidence>
<sequence length="103" mass="11211">MSGFNEELFGCFSDCPVCLFGHFIPLGPCLLQAAAVDRATGTGAIVPFILVCCLCSIGGAINRGRIREIFAIRGGFIEDCCIWYCCCSCAGCQEYREVKQRKP</sequence>
<keyword evidence="1" id="KW-0812">Transmembrane</keyword>
<proteinExistence type="predicted"/>
<comment type="caution">
    <text evidence="2">The sequence shown here is derived from an EMBL/GenBank/DDBJ whole genome shotgun (WGS) entry which is preliminary data.</text>
</comment>
<keyword evidence="1" id="KW-1133">Transmembrane helix</keyword>
<keyword evidence="3" id="KW-1185">Reference proteome</keyword>
<gene>
    <name evidence="2" type="ORF">SteCoe_8690</name>
</gene>
<name>A0A1R2CJN7_9CILI</name>
<evidence type="ECO:0000313" key="3">
    <source>
        <dbReference type="Proteomes" id="UP000187209"/>
    </source>
</evidence>
<dbReference type="NCBIfam" id="TIGR01571">
    <property type="entry name" value="A_thal_Cys_rich"/>
    <property type="match status" value="1"/>
</dbReference>
<keyword evidence="1" id="KW-0472">Membrane</keyword>
<reference evidence="2 3" key="1">
    <citation type="submission" date="2016-11" db="EMBL/GenBank/DDBJ databases">
        <title>The macronuclear genome of Stentor coeruleus: a giant cell with tiny introns.</title>
        <authorList>
            <person name="Slabodnick M."/>
            <person name="Ruby J.G."/>
            <person name="Reiff S.B."/>
            <person name="Swart E.C."/>
            <person name="Gosai S."/>
            <person name="Prabakaran S."/>
            <person name="Witkowska E."/>
            <person name="Larue G.E."/>
            <person name="Fisher S."/>
            <person name="Freeman R.M."/>
            <person name="Gunawardena J."/>
            <person name="Chu W."/>
            <person name="Stover N.A."/>
            <person name="Gregory B.D."/>
            <person name="Nowacki M."/>
            <person name="Derisi J."/>
            <person name="Roy S.W."/>
            <person name="Marshall W.F."/>
            <person name="Sood P."/>
        </authorList>
    </citation>
    <scope>NUCLEOTIDE SEQUENCE [LARGE SCALE GENOMIC DNA]</scope>
    <source>
        <strain evidence="2">WM001</strain>
    </source>
</reference>
<feature type="transmembrane region" description="Helical" evidence="1">
    <location>
        <begin position="44"/>
        <end position="61"/>
    </location>
</feature>